<evidence type="ECO:0000313" key="4">
    <source>
        <dbReference type="EMBL" id="MBB3890825.1"/>
    </source>
</evidence>
<dbReference type="SUPFAM" id="SSF82171">
    <property type="entry name" value="DPP6 N-terminal domain-like"/>
    <property type="match status" value="1"/>
</dbReference>
<dbReference type="Pfam" id="PF00326">
    <property type="entry name" value="Peptidase_S9"/>
    <property type="match status" value="1"/>
</dbReference>
<dbReference type="SUPFAM" id="SSF53474">
    <property type="entry name" value="alpha/beta-Hydrolases"/>
    <property type="match status" value="1"/>
</dbReference>
<keyword evidence="1" id="KW-0378">Hydrolase</keyword>
<dbReference type="GO" id="GO:0006508">
    <property type="term" value="P:proteolysis"/>
    <property type="evidence" value="ECO:0007669"/>
    <property type="project" value="InterPro"/>
</dbReference>
<gene>
    <name evidence="4" type="ORF">GGQ61_001542</name>
</gene>
<reference evidence="4 5" key="1">
    <citation type="submission" date="2020-08" db="EMBL/GenBank/DDBJ databases">
        <title>Genomic Encyclopedia of Type Strains, Phase IV (KMG-IV): sequencing the most valuable type-strain genomes for metagenomic binning, comparative biology and taxonomic classification.</title>
        <authorList>
            <person name="Goeker M."/>
        </authorList>
    </citation>
    <scope>NUCLEOTIDE SEQUENCE [LARGE SCALE GENOMIC DNA]</scope>
    <source>
        <strain evidence="4 5">DSM 21793</strain>
    </source>
</reference>
<dbReference type="RefSeq" id="WP_183771250.1">
    <property type="nucleotide sequence ID" value="NZ_JACIDK010000002.1"/>
</dbReference>
<dbReference type="Proteomes" id="UP000530564">
    <property type="component" value="Unassembled WGS sequence"/>
</dbReference>
<dbReference type="PANTHER" id="PTHR42776">
    <property type="entry name" value="SERINE PEPTIDASE S9 FAMILY MEMBER"/>
    <property type="match status" value="1"/>
</dbReference>
<name>A0A839ZWC9_9CAUL</name>
<keyword evidence="5" id="KW-1185">Reference proteome</keyword>
<sequence>MTTRALLLGTVLAFACAAAAPAAELAKRQSGQIVYDNVPETPAALKTAIAPYYNARSAVFEDWMDDGSILIATRFGDVNQIHRVAAPGAARTQLTFFPEPVNSAKGQPGQARFVYPRDVGGAEYYQGYIRGLSGDETQLTAPKTRNSNFTFSADGKLVAWSQVTPGDPNYDIMLADPAQPEGRRVVHEGTGAMAVLDFSPDGKSLLLSRYNSVASTDLFVLDIASGAVKPVGPTGRPIAYVGGAFAADGAHVVTLSDDKSDMARPVVIDVASGAVRDLEPGAKWPAEGFDLSPDGALIAYLVNEEGYSKIVVKEVASGKTVPSPALPMGVLTGLGFSPDGKQLGFSLSTSTSSGDVWSFALADQKLVRWTQSELGGLEPAKLVEPTLFRYPTFDKRSIPAFIYKPAAKAGEKLPVVIQIHGGPEGQEQPSFNPRRQSWVNEVGAAVIIPNVRGSSGYGKTYIGLDNAEKREDSVKDIGALLDWIAKQPDLDASRVAVVGQSYGGYMSLAVAAHYNDRIAGAIDLYGISNWKTFLANTEGYRRDLRRAEYGDERDPKMAAVFDKISPLNMSERMKKPMMIYQGANDPRVPQSESEQMVARLRAQGTEVWYVLALDEGHGVAKKANAEAVRASEIVFLKQVLGTK</sequence>
<accession>A0A839ZWC9</accession>
<dbReference type="PROSITE" id="PS51257">
    <property type="entry name" value="PROKAR_LIPOPROTEIN"/>
    <property type="match status" value="1"/>
</dbReference>
<evidence type="ECO:0000256" key="1">
    <source>
        <dbReference type="ARBA" id="ARBA00022801"/>
    </source>
</evidence>
<evidence type="ECO:0000259" key="3">
    <source>
        <dbReference type="Pfam" id="PF00326"/>
    </source>
</evidence>
<dbReference type="InterPro" id="IPR011042">
    <property type="entry name" value="6-blade_b-propeller_TolB-like"/>
</dbReference>
<keyword evidence="4" id="KW-0645">Protease</keyword>
<dbReference type="Gene3D" id="2.120.10.30">
    <property type="entry name" value="TolB, C-terminal domain"/>
    <property type="match status" value="2"/>
</dbReference>
<evidence type="ECO:0000256" key="2">
    <source>
        <dbReference type="SAM" id="SignalP"/>
    </source>
</evidence>
<dbReference type="GO" id="GO:0004252">
    <property type="term" value="F:serine-type endopeptidase activity"/>
    <property type="evidence" value="ECO:0007669"/>
    <property type="project" value="TreeGrafter"/>
</dbReference>
<dbReference type="InterPro" id="IPR001375">
    <property type="entry name" value="Peptidase_S9_cat"/>
</dbReference>
<feature type="domain" description="Peptidase S9 prolyl oligopeptidase catalytic" evidence="3">
    <location>
        <begin position="430"/>
        <end position="641"/>
    </location>
</feature>
<dbReference type="InterPro" id="IPR029058">
    <property type="entry name" value="AB_hydrolase_fold"/>
</dbReference>
<organism evidence="4 5">
    <name type="scientific">Phenylobacterium haematophilum</name>
    <dbReference type="NCBI Taxonomy" id="98513"/>
    <lineage>
        <taxon>Bacteria</taxon>
        <taxon>Pseudomonadati</taxon>
        <taxon>Pseudomonadota</taxon>
        <taxon>Alphaproteobacteria</taxon>
        <taxon>Caulobacterales</taxon>
        <taxon>Caulobacteraceae</taxon>
        <taxon>Phenylobacterium</taxon>
    </lineage>
</organism>
<keyword evidence="2" id="KW-0732">Signal</keyword>
<dbReference type="EMBL" id="JACIDK010000002">
    <property type="protein sequence ID" value="MBB3890825.1"/>
    <property type="molecule type" value="Genomic_DNA"/>
</dbReference>
<feature type="chain" id="PRO_5032565290" evidence="2">
    <location>
        <begin position="23"/>
        <end position="643"/>
    </location>
</feature>
<dbReference type="GO" id="GO:0004177">
    <property type="term" value="F:aminopeptidase activity"/>
    <property type="evidence" value="ECO:0007669"/>
    <property type="project" value="UniProtKB-KW"/>
</dbReference>
<protein>
    <submittedName>
        <fullName evidence="4">Dipeptidyl aminopeptidase/acylaminoacyl peptidase</fullName>
    </submittedName>
</protein>
<comment type="caution">
    <text evidence="4">The sequence shown here is derived from an EMBL/GenBank/DDBJ whole genome shotgun (WGS) entry which is preliminary data.</text>
</comment>
<dbReference type="AlphaFoldDB" id="A0A839ZWC9"/>
<dbReference type="Gene3D" id="3.40.50.1820">
    <property type="entry name" value="alpha/beta hydrolase"/>
    <property type="match status" value="1"/>
</dbReference>
<feature type="signal peptide" evidence="2">
    <location>
        <begin position="1"/>
        <end position="22"/>
    </location>
</feature>
<dbReference type="PANTHER" id="PTHR42776:SF27">
    <property type="entry name" value="DIPEPTIDYL PEPTIDASE FAMILY MEMBER 6"/>
    <property type="match status" value="1"/>
</dbReference>
<proteinExistence type="predicted"/>
<keyword evidence="4" id="KW-0031">Aminopeptidase</keyword>
<evidence type="ECO:0000313" key="5">
    <source>
        <dbReference type="Proteomes" id="UP000530564"/>
    </source>
</evidence>